<dbReference type="EMBL" id="CAXLJM020000033">
    <property type="protein sequence ID" value="CAL8101526.1"/>
    <property type="molecule type" value="Genomic_DNA"/>
</dbReference>
<evidence type="ECO:0000256" key="1">
    <source>
        <dbReference type="SAM" id="MobiDB-lite"/>
    </source>
</evidence>
<feature type="compositionally biased region" description="Polar residues" evidence="1">
    <location>
        <begin position="18"/>
        <end position="27"/>
    </location>
</feature>
<feature type="compositionally biased region" description="Low complexity" evidence="1">
    <location>
        <begin position="72"/>
        <end position="85"/>
    </location>
</feature>
<comment type="caution">
    <text evidence="2">The sequence shown here is derived from an EMBL/GenBank/DDBJ whole genome shotgun (WGS) entry which is preliminary data.</text>
</comment>
<feature type="compositionally biased region" description="Low complexity" evidence="1">
    <location>
        <begin position="46"/>
        <end position="57"/>
    </location>
</feature>
<evidence type="ECO:0000313" key="2">
    <source>
        <dbReference type="EMBL" id="CAL8101526.1"/>
    </source>
</evidence>
<sequence>MLKFTKYGKKASAGEGGSNSLTSSSTIDAFGTLPRKKLPSAHGSTDDAGSSTDSTRSNIAKGLRESQVLENSTTTVVTQSVSFSSHQKQSLSDKDLTNPNFNVMKPLNSHQSHLKLSKVPKDELVKMDSEMKLESSSKPVGKRARSTAKEKDDNQSNMKISRPSMVTLKNAFDLQSSIKVPVFNDGYFPKIHPLNKLFSMRRAK</sequence>
<name>A0ABP1QK03_9HEXA</name>
<accession>A0ABP1QK03</accession>
<feature type="region of interest" description="Disordered" evidence="1">
    <location>
        <begin position="1"/>
        <end position="118"/>
    </location>
</feature>
<keyword evidence="3" id="KW-1185">Reference proteome</keyword>
<gene>
    <name evidence="2" type="ORF">ODALV1_LOCUS10869</name>
</gene>
<reference evidence="2 3" key="1">
    <citation type="submission" date="2024-08" db="EMBL/GenBank/DDBJ databases">
        <authorList>
            <person name="Cucini C."/>
            <person name="Frati F."/>
        </authorList>
    </citation>
    <scope>NUCLEOTIDE SEQUENCE [LARGE SCALE GENOMIC DNA]</scope>
</reference>
<proteinExistence type="predicted"/>
<dbReference type="Proteomes" id="UP001642540">
    <property type="component" value="Unassembled WGS sequence"/>
</dbReference>
<protein>
    <submittedName>
        <fullName evidence="2">Uncharacterized protein</fullName>
    </submittedName>
</protein>
<organism evidence="2 3">
    <name type="scientific">Orchesella dallaii</name>
    <dbReference type="NCBI Taxonomy" id="48710"/>
    <lineage>
        <taxon>Eukaryota</taxon>
        <taxon>Metazoa</taxon>
        <taxon>Ecdysozoa</taxon>
        <taxon>Arthropoda</taxon>
        <taxon>Hexapoda</taxon>
        <taxon>Collembola</taxon>
        <taxon>Entomobryomorpha</taxon>
        <taxon>Entomobryoidea</taxon>
        <taxon>Orchesellidae</taxon>
        <taxon>Orchesellinae</taxon>
        <taxon>Orchesella</taxon>
    </lineage>
</organism>
<evidence type="ECO:0000313" key="3">
    <source>
        <dbReference type="Proteomes" id="UP001642540"/>
    </source>
</evidence>
<feature type="region of interest" description="Disordered" evidence="1">
    <location>
        <begin position="131"/>
        <end position="161"/>
    </location>
</feature>